<organism evidence="1 2">
    <name type="scientific">Kingdonia uniflora</name>
    <dbReference type="NCBI Taxonomy" id="39325"/>
    <lineage>
        <taxon>Eukaryota</taxon>
        <taxon>Viridiplantae</taxon>
        <taxon>Streptophyta</taxon>
        <taxon>Embryophyta</taxon>
        <taxon>Tracheophyta</taxon>
        <taxon>Spermatophyta</taxon>
        <taxon>Magnoliopsida</taxon>
        <taxon>Ranunculales</taxon>
        <taxon>Circaeasteraceae</taxon>
        <taxon>Kingdonia</taxon>
    </lineage>
</organism>
<evidence type="ECO:0000313" key="2">
    <source>
        <dbReference type="Proteomes" id="UP000541444"/>
    </source>
</evidence>
<accession>A0A7J7L0K5</accession>
<dbReference type="AlphaFoldDB" id="A0A7J7L0K5"/>
<dbReference type="Proteomes" id="UP000541444">
    <property type="component" value="Unassembled WGS sequence"/>
</dbReference>
<keyword evidence="2" id="KW-1185">Reference proteome</keyword>
<proteinExistence type="predicted"/>
<sequence length="86" mass="10417">MKILHPRSLKIFYIKDICKSFYEERSLHNLRELYAKIFGFFYKKFSLFIYAQSKITREVHPMDTNALTHSKVRLTTLLFEYAICLF</sequence>
<reference evidence="1 2" key="1">
    <citation type="journal article" date="2020" name="IScience">
        <title>Genome Sequencing of the Endangered Kingdonia uniflora (Circaeasteraceae, Ranunculales) Reveals Potential Mechanisms of Evolutionary Specialization.</title>
        <authorList>
            <person name="Sun Y."/>
            <person name="Deng T."/>
            <person name="Zhang A."/>
            <person name="Moore M.J."/>
            <person name="Landis J.B."/>
            <person name="Lin N."/>
            <person name="Zhang H."/>
            <person name="Zhang X."/>
            <person name="Huang J."/>
            <person name="Zhang X."/>
            <person name="Sun H."/>
            <person name="Wang H."/>
        </authorList>
    </citation>
    <scope>NUCLEOTIDE SEQUENCE [LARGE SCALE GENOMIC DNA]</scope>
    <source>
        <strain evidence="1">TB1705</strain>
        <tissue evidence="1">Leaf</tissue>
    </source>
</reference>
<gene>
    <name evidence="1" type="ORF">GIB67_000496</name>
</gene>
<comment type="caution">
    <text evidence="1">The sequence shown here is derived from an EMBL/GenBank/DDBJ whole genome shotgun (WGS) entry which is preliminary data.</text>
</comment>
<protein>
    <submittedName>
        <fullName evidence="1">Uncharacterized protein</fullName>
    </submittedName>
</protein>
<name>A0A7J7L0K5_9MAGN</name>
<dbReference type="EMBL" id="JACGCM010002763">
    <property type="protein sequence ID" value="KAF6136092.1"/>
    <property type="molecule type" value="Genomic_DNA"/>
</dbReference>
<evidence type="ECO:0000313" key="1">
    <source>
        <dbReference type="EMBL" id="KAF6136092.1"/>
    </source>
</evidence>